<comment type="catalytic activity">
    <reaction evidence="4">
        <text>(6S)-5-formyl-5,6,7,8-tetrahydrofolate + ATP = (6R)-5,10-methenyltetrahydrofolate + ADP + phosphate</text>
        <dbReference type="Rhea" id="RHEA:10488"/>
        <dbReference type="ChEBI" id="CHEBI:30616"/>
        <dbReference type="ChEBI" id="CHEBI:43474"/>
        <dbReference type="ChEBI" id="CHEBI:57455"/>
        <dbReference type="ChEBI" id="CHEBI:57457"/>
        <dbReference type="ChEBI" id="CHEBI:456216"/>
        <dbReference type="EC" id="6.3.3.2"/>
    </reaction>
</comment>
<gene>
    <name evidence="5" type="ORF">GA0111570_102134</name>
</gene>
<dbReference type="EC" id="6.3.3.2" evidence="4"/>
<comment type="similarity">
    <text evidence="1 4">Belongs to the 5-formyltetrahydrofolate cyclo-ligase family.</text>
</comment>
<name>A0A1G6GF23_9ACTN</name>
<dbReference type="NCBIfam" id="TIGR02727">
    <property type="entry name" value="MTHFS_bact"/>
    <property type="match status" value="1"/>
</dbReference>
<keyword evidence="2 4" id="KW-0547">Nucleotide-binding</keyword>
<dbReference type="GO" id="GO:0030272">
    <property type="term" value="F:5-formyltetrahydrofolate cyclo-ligase activity"/>
    <property type="evidence" value="ECO:0007669"/>
    <property type="project" value="UniProtKB-EC"/>
</dbReference>
<dbReference type="EMBL" id="FMYF01000002">
    <property type="protein sequence ID" value="SDB80345.1"/>
    <property type="molecule type" value="Genomic_DNA"/>
</dbReference>
<dbReference type="Pfam" id="PF01812">
    <property type="entry name" value="5-FTHF_cyc-lig"/>
    <property type="match status" value="1"/>
</dbReference>
<evidence type="ECO:0000313" key="6">
    <source>
        <dbReference type="Proteomes" id="UP000199086"/>
    </source>
</evidence>
<dbReference type="RefSeq" id="WP_139283126.1">
    <property type="nucleotide sequence ID" value="NZ_FMYF01000002.1"/>
</dbReference>
<dbReference type="STRING" id="1577474.GA0111570_102134"/>
<protein>
    <recommendedName>
        <fullName evidence="4">5-formyltetrahydrofolate cyclo-ligase</fullName>
        <ecNumber evidence="4">6.3.3.2</ecNumber>
    </recommendedName>
</protein>
<dbReference type="Proteomes" id="UP000199086">
    <property type="component" value="Unassembled WGS sequence"/>
</dbReference>
<reference evidence="5 6" key="1">
    <citation type="submission" date="2016-06" db="EMBL/GenBank/DDBJ databases">
        <authorList>
            <person name="Olsen C.W."/>
            <person name="Carey S."/>
            <person name="Hinshaw L."/>
            <person name="Karasin A.I."/>
        </authorList>
    </citation>
    <scope>NUCLEOTIDE SEQUENCE [LARGE SCALE GENOMIC DNA]</scope>
    <source>
        <strain evidence="5 6">LZ-22</strain>
    </source>
</reference>
<evidence type="ECO:0000313" key="5">
    <source>
        <dbReference type="EMBL" id="SDB80345.1"/>
    </source>
</evidence>
<sequence>MSLPPSPTPVGLSATDLEALGRAKDILRDAVATRRGMRTGPERERDDGARFGHLRELLDGSLGPDLVVAAYLSTGAEPSTLGIVEWLAEHHVRVLLPLLGRRRDGTRRSEPDWAEFRGSDKLRLAVRDIPEPTTPALGIAALEQAQLILCPGLAATRRGERLGTGGGWYDRALAHAGEEAVTCLLLNDDEVMPSLPVQPWDRPVDLIITPAEMTNCLAERDAEDGADRGAAQPDGRE</sequence>
<dbReference type="AlphaFoldDB" id="A0A1G6GF23"/>
<dbReference type="InterPro" id="IPR024185">
    <property type="entry name" value="FTHF_cligase-like_sf"/>
</dbReference>
<evidence type="ECO:0000256" key="4">
    <source>
        <dbReference type="RuleBase" id="RU361279"/>
    </source>
</evidence>
<dbReference type="GO" id="GO:0009396">
    <property type="term" value="P:folic acid-containing compound biosynthetic process"/>
    <property type="evidence" value="ECO:0007669"/>
    <property type="project" value="TreeGrafter"/>
</dbReference>
<keyword evidence="4" id="KW-0460">Magnesium</keyword>
<evidence type="ECO:0000256" key="1">
    <source>
        <dbReference type="ARBA" id="ARBA00010638"/>
    </source>
</evidence>
<comment type="cofactor">
    <cofactor evidence="4">
        <name>Mg(2+)</name>
        <dbReference type="ChEBI" id="CHEBI:18420"/>
    </cofactor>
</comment>
<dbReference type="Gene3D" id="3.40.50.10420">
    <property type="entry name" value="NagB/RpiA/CoA transferase-like"/>
    <property type="match status" value="1"/>
</dbReference>
<dbReference type="PANTHER" id="PTHR23407">
    <property type="entry name" value="ATPASE INHIBITOR/5-FORMYLTETRAHYDROFOLATE CYCLO-LIGASE"/>
    <property type="match status" value="1"/>
</dbReference>
<dbReference type="PANTHER" id="PTHR23407:SF1">
    <property type="entry name" value="5-FORMYLTETRAHYDROFOLATE CYCLO-LIGASE"/>
    <property type="match status" value="1"/>
</dbReference>
<dbReference type="GO" id="GO:0035999">
    <property type="term" value="P:tetrahydrofolate interconversion"/>
    <property type="evidence" value="ECO:0007669"/>
    <property type="project" value="TreeGrafter"/>
</dbReference>
<dbReference type="GO" id="GO:0005524">
    <property type="term" value="F:ATP binding"/>
    <property type="evidence" value="ECO:0007669"/>
    <property type="project" value="UniProtKB-KW"/>
</dbReference>
<keyword evidence="6" id="KW-1185">Reference proteome</keyword>
<dbReference type="InterPro" id="IPR037171">
    <property type="entry name" value="NagB/RpiA_transferase-like"/>
</dbReference>
<proteinExistence type="inferred from homology"/>
<dbReference type="OrthoDB" id="3242798at2"/>
<evidence type="ECO:0000256" key="2">
    <source>
        <dbReference type="ARBA" id="ARBA00022741"/>
    </source>
</evidence>
<organism evidence="5 6">
    <name type="scientific">Raineyella antarctica</name>
    <dbReference type="NCBI Taxonomy" id="1577474"/>
    <lineage>
        <taxon>Bacteria</taxon>
        <taxon>Bacillati</taxon>
        <taxon>Actinomycetota</taxon>
        <taxon>Actinomycetes</taxon>
        <taxon>Propionibacteriales</taxon>
        <taxon>Propionibacteriaceae</taxon>
        <taxon>Raineyella</taxon>
    </lineage>
</organism>
<dbReference type="GO" id="GO:0046872">
    <property type="term" value="F:metal ion binding"/>
    <property type="evidence" value="ECO:0007669"/>
    <property type="project" value="UniProtKB-KW"/>
</dbReference>
<dbReference type="InterPro" id="IPR002698">
    <property type="entry name" value="FTHF_cligase"/>
</dbReference>
<dbReference type="SUPFAM" id="SSF100950">
    <property type="entry name" value="NagB/RpiA/CoA transferase-like"/>
    <property type="match status" value="1"/>
</dbReference>
<keyword evidence="4" id="KW-0479">Metal-binding</keyword>
<keyword evidence="5" id="KW-0436">Ligase</keyword>
<evidence type="ECO:0000256" key="3">
    <source>
        <dbReference type="ARBA" id="ARBA00022840"/>
    </source>
</evidence>
<accession>A0A1G6GF23</accession>
<keyword evidence="3 4" id="KW-0067">ATP-binding</keyword>